<dbReference type="InterPro" id="IPR052158">
    <property type="entry name" value="INH-QAR"/>
</dbReference>
<dbReference type="CDD" id="cd03139">
    <property type="entry name" value="GATase1_PfpI_2"/>
    <property type="match status" value="1"/>
</dbReference>
<comment type="caution">
    <text evidence="3">The sequence shown here is derived from an EMBL/GenBank/DDBJ whole genome shotgun (WGS) entry which is preliminary data.</text>
</comment>
<evidence type="ECO:0000259" key="2">
    <source>
        <dbReference type="Pfam" id="PF01965"/>
    </source>
</evidence>
<feature type="transmembrane region" description="Helical" evidence="1">
    <location>
        <begin position="127"/>
        <end position="150"/>
    </location>
</feature>
<feature type="domain" description="DJ-1/PfpI" evidence="2">
    <location>
        <begin position="12"/>
        <end position="175"/>
    </location>
</feature>
<keyword evidence="1" id="KW-1133">Transmembrane helix</keyword>
<gene>
    <name evidence="3" type="ORF">N7539_000015</name>
</gene>
<dbReference type="GeneID" id="81619868"/>
<protein>
    <submittedName>
        <fullName evidence="3">Isonitrile hydratase-like protein xanA</fullName>
    </submittedName>
</protein>
<dbReference type="InterPro" id="IPR029062">
    <property type="entry name" value="Class_I_gatase-like"/>
</dbReference>
<dbReference type="InterPro" id="IPR002818">
    <property type="entry name" value="DJ-1/PfpI"/>
</dbReference>
<evidence type="ECO:0000256" key="1">
    <source>
        <dbReference type="SAM" id="Phobius"/>
    </source>
</evidence>
<sequence>MSHLTDKQYYHVGVLLFPGVDILDFAGPMEVLSHALHNRNPDEPDRMFLFITIARTSFIQAASSFTIKVDVLLDEALTRISQYDILIVPGGPPSVIQPLTDSNIPEVRFIRTFAHLPAPVCPQRPRILFSVCTGALLVGATGVLSGLTVTTHHRALDTLRQICEKFREKNRPPPEVVLWRYVDGGCLGENSLRVITAGGVSSGLDASFYLVRLLTDSEMAAFISRVMEYDWKELN</sequence>
<dbReference type="PANTHER" id="PTHR43130:SF3">
    <property type="entry name" value="HTH-TYPE TRANSCRIPTIONAL REGULATOR RV1931C"/>
    <property type="match status" value="1"/>
</dbReference>
<organism evidence="3 4">
    <name type="scientific">Penicillium diatomitis</name>
    <dbReference type="NCBI Taxonomy" id="2819901"/>
    <lineage>
        <taxon>Eukaryota</taxon>
        <taxon>Fungi</taxon>
        <taxon>Dikarya</taxon>
        <taxon>Ascomycota</taxon>
        <taxon>Pezizomycotina</taxon>
        <taxon>Eurotiomycetes</taxon>
        <taxon>Eurotiomycetidae</taxon>
        <taxon>Eurotiales</taxon>
        <taxon>Aspergillaceae</taxon>
        <taxon>Penicillium</taxon>
    </lineage>
</organism>
<name>A0A9W9XMB0_9EURO</name>
<dbReference type="Gene3D" id="3.40.50.880">
    <property type="match status" value="1"/>
</dbReference>
<proteinExistence type="predicted"/>
<keyword evidence="4" id="KW-1185">Reference proteome</keyword>
<evidence type="ECO:0000313" key="4">
    <source>
        <dbReference type="Proteomes" id="UP001148312"/>
    </source>
</evidence>
<dbReference type="AlphaFoldDB" id="A0A9W9XMB0"/>
<dbReference type="Proteomes" id="UP001148312">
    <property type="component" value="Unassembled WGS sequence"/>
</dbReference>
<keyword evidence="1" id="KW-0472">Membrane</keyword>
<reference evidence="3" key="2">
    <citation type="journal article" date="2023" name="IMA Fungus">
        <title>Comparative genomic study of the Penicillium genus elucidates a diverse pangenome and 15 lateral gene transfer events.</title>
        <authorList>
            <person name="Petersen C."/>
            <person name="Sorensen T."/>
            <person name="Nielsen M.R."/>
            <person name="Sondergaard T.E."/>
            <person name="Sorensen J.L."/>
            <person name="Fitzpatrick D.A."/>
            <person name="Frisvad J.C."/>
            <person name="Nielsen K.L."/>
        </authorList>
    </citation>
    <scope>NUCLEOTIDE SEQUENCE</scope>
    <source>
        <strain evidence="3">IBT 30728</strain>
    </source>
</reference>
<reference evidence="3" key="1">
    <citation type="submission" date="2022-12" db="EMBL/GenBank/DDBJ databases">
        <authorList>
            <person name="Petersen C."/>
        </authorList>
    </citation>
    <scope>NUCLEOTIDE SEQUENCE</scope>
    <source>
        <strain evidence="3">IBT 30728</strain>
    </source>
</reference>
<dbReference type="PANTHER" id="PTHR43130">
    <property type="entry name" value="ARAC-FAMILY TRANSCRIPTIONAL REGULATOR"/>
    <property type="match status" value="1"/>
</dbReference>
<keyword evidence="1" id="KW-0812">Transmembrane</keyword>
<dbReference type="RefSeq" id="XP_056793912.1">
    <property type="nucleotide sequence ID" value="XM_056929619.1"/>
</dbReference>
<dbReference type="EMBL" id="JAPWDQ010000001">
    <property type="protein sequence ID" value="KAJ5494899.1"/>
    <property type="molecule type" value="Genomic_DNA"/>
</dbReference>
<dbReference type="SUPFAM" id="SSF52317">
    <property type="entry name" value="Class I glutamine amidotransferase-like"/>
    <property type="match status" value="1"/>
</dbReference>
<evidence type="ECO:0000313" key="3">
    <source>
        <dbReference type="EMBL" id="KAJ5494899.1"/>
    </source>
</evidence>
<dbReference type="Pfam" id="PF01965">
    <property type="entry name" value="DJ-1_PfpI"/>
    <property type="match status" value="1"/>
</dbReference>
<accession>A0A9W9XMB0</accession>